<dbReference type="STRING" id="104421.E2AJU4"/>
<dbReference type="AlphaFoldDB" id="E2AJU4"/>
<dbReference type="InParanoid" id="E2AJU4"/>
<organism evidence="5">
    <name type="scientific">Camponotus floridanus</name>
    <name type="common">Florida carpenter ant</name>
    <dbReference type="NCBI Taxonomy" id="104421"/>
    <lineage>
        <taxon>Eukaryota</taxon>
        <taxon>Metazoa</taxon>
        <taxon>Ecdysozoa</taxon>
        <taxon>Arthropoda</taxon>
        <taxon>Hexapoda</taxon>
        <taxon>Insecta</taxon>
        <taxon>Pterygota</taxon>
        <taxon>Neoptera</taxon>
        <taxon>Endopterygota</taxon>
        <taxon>Hymenoptera</taxon>
        <taxon>Apocrita</taxon>
        <taxon>Aculeata</taxon>
        <taxon>Formicoidea</taxon>
        <taxon>Formicidae</taxon>
        <taxon>Formicinae</taxon>
        <taxon>Camponotus</taxon>
    </lineage>
</organism>
<evidence type="ECO:0000313" key="5">
    <source>
        <dbReference type="Proteomes" id="UP000000311"/>
    </source>
</evidence>
<dbReference type="OMA" id="GMLNIHN"/>
<feature type="repeat" description="ANK" evidence="3">
    <location>
        <begin position="615"/>
        <end position="642"/>
    </location>
</feature>
<evidence type="ECO:0000256" key="2">
    <source>
        <dbReference type="ARBA" id="ARBA00023043"/>
    </source>
</evidence>
<sequence length="773" mass="86776">MSKRVVSESPKPWGIPCSRGKFVEPTPPKKRCVVENENKMQLIECVREFRLSQQFPSTLKQAVKQDIVNSIESPSSMLTMPKKITLLSSVESNRKISINKLQKLRILSPKGKDLGEFNVELRNDNLLKGKTIMITKSNTLRPVKKPVTVTLSSVSEKLFPRILKQGTVRISKNNLMNIKSYSKNESETNKSNVLEHCTTLSKNKMIGNQDIKTEGKEAQVFNDIVDIPVSMSETNSKQDLYQIIDINNQKYIVCNKISSKNSHVKIPKIKITEDSEATSAVKVLPHKEIIESSFSTVNLKHAINSDSNNIHRSEECSKNTVLTQEHDTVSSASEKDIIHHGKILCDIKCENIQNKYDLKKGSGNNCSTVKVDDPMQCIPELQQITSTTDTIMQLNVENQDHVNDSVQSGLSDQWDIIKKAMDSVRDNKLRALALKALADCGIGIERHVPIRLPEEHKAVHDTQVQTMVFGLLDPKSFIFINKDLDNIQRVNQITLCDMPNQDQSVTNGLYFNDSVFKAPVTTEQESDFDLDNFIKQIVEENSDTVKMKETLSMTKIRCKNLIKHLERDFESVKCYDQNGMLNIHNAVISNNIHFVQRQLMVLQQCKESVDILTENGMTSLELAIKYDAHDEIVKLLLKAGAQPVIPKYIHESALIIASKQSSSLLSMLIEHVSDSKLLDQIDSEGFAALHYCCIRNNLEGVKALLSAGATTDLKDMRSGRTPLFHALDNNHTTLVQTLVKAGAVANIMNYAGQTPLPVVAGKFIFQNIRKETT</sequence>
<dbReference type="OrthoDB" id="10254947at2759"/>
<dbReference type="Proteomes" id="UP000000311">
    <property type="component" value="Unassembled WGS sequence"/>
</dbReference>
<dbReference type="PROSITE" id="PS50088">
    <property type="entry name" value="ANK_REPEAT"/>
    <property type="match status" value="3"/>
</dbReference>
<protein>
    <submittedName>
        <fullName evidence="4">B-cell lymphoma 3-encoded protein</fullName>
    </submittedName>
</protein>
<dbReference type="SUPFAM" id="SSF48403">
    <property type="entry name" value="Ankyrin repeat"/>
    <property type="match status" value="1"/>
</dbReference>
<evidence type="ECO:0000313" key="4">
    <source>
        <dbReference type="EMBL" id="EFN66260.1"/>
    </source>
</evidence>
<name>E2AJU4_CAMFO</name>
<accession>E2AJU4</accession>
<dbReference type="GO" id="GO:0005829">
    <property type="term" value="C:cytosol"/>
    <property type="evidence" value="ECO:0007669"/>
    <property type="project" value="TreeGrafter"/>
</dbReference>
<dbReference type="InterPro" id="IPR051070">
    <property type="entry name" value="NF-kappa-B_inhibitor"/>
</dbReference>
<keyword evidence="2 3" id="KW-0040">ANK repeat</keyword>
<dbReference type="EMBL" id="GL440100">
    <property type="protein sequence ID" value="EFN66260.1"/>
    <property type="molecule type" value="Genomic_DNA"/>
</dbReference>
<dbReference type="PANTHER" id="PTHR46680:SF2">
    <property type="entry name" value="NF-KAPPA-B INHIBITOR ZETA"/>
    <property type="match status" value="1"/>
</dbReference>
<reference evidence="4 5" key="1">
    <citation type="journal article" date="2010" name="Science">
        <title>Genomic comparison of the ants Camponotus floridanus and Harpegnathos saltator.</title>
        <authorList>
            <person name="Bonasio R."/>
            <person name="Zhang G."/>
            <person name="Ye C."/>
            <person name="Mutti N.S."/>
            <person name="Fang X."/>
            <person name="Qin N."/>
            <person name="Donahue G."/>
            <person name="Yang P."/>
            <person name="Li Q."/>
            <person name="Li C."/>
            <person name="Zhang P."/>
            <person name="Huang Z."/>
            <person name="Berger S.L."/>
            <person name="Reinberg D."/>
            <person name="Wang J."/>
            <person name="Liebig J."/>
        </authorList>
    </citation>
    <scope>NUCLEOTIDE SEQUENCE [LARGE SCALE GENOMIC DNA]</scope>
    <source>
        <strain evidence="5">C129</strain>
    </source>
</reference>
<dbReference type="InterPro" id="IPR002110">
    <property type="entry name" value="Ankyrin_rpt"/>
</dbReference>
<dbReference type="Pfam" id="PF12796">
    <property type="entry name" value="Ank_2"/>
    <property type="match status" value="2"/>
</dbReference>
<dbReference type="SMART" id="SM00248">
    <property type="entry name" value="ANK"/>
    <property type="match status" value="3"/>
</dbReference>
<dbReference type="GO" id="GO:0071356">
    <property type="term" value="P:cellular response to tumor necrosis factor"/>
    <property type="evidence" value="ECO:0007669"/>
    <property type="project" value="TreeGrafter"/>
</dbReference>
<feature type="repeat" description="ANK" evidence="3">
    <location>
        <begin position="718"/>
        <end position="750"/>
    </location>
</feature>
<keyword evidence="1" id="KW-0677">Repeat</keyword>
<dbReference type="GO" id="GO:0051059">
    <property type="term" value="F:NF-kappaB binding"/>
    <property type="evidence" value="ECO:0007669"/>
    <property type="project" value="TreeGrafter"/>
</dbReference>
<evidence type="ECO:0000256" key="1">
    <source>
        <dbReference type="ARBA" id="ARBA00022737"/>
    </source>
</evidence>
<dbReference type="Gene3D" id="1.25.40.20">
    <property type="entry name" value="Ankyrin repeat-containing domain"/>
    <property type="match status" value="1"/>
</dbReference>
<evidence type="ECO:0000256" key="3">
    <source>
        <dbReference type="PROSITE-ProRule" id="PRU00023"/>
    </source>
</evidence>
<dbReference type="Pfam" id="PF00023">
    <property type="entry name" value="Ank"/>
    <property type="match status" value="1"/>
</dbReference>
<feature type="repeat" description="ANK" evidence="3">
    <location>
        <begin position="684"/>
        <end position="716"/>
    </location>
</feature>
<proteinExistence type="predicted"/>
<dbReference type="PANTHER" id="PTHR46680">
    <property type="entry name" value="NF-KAPPA-B INHIBITOR ALPHA"/>
    <property type="match status" value="1"/>
</dbReference>
<gene>
    <name evidence="4" type="ORF">EAG_13739</name>
</gene>
<keyword evidence="5" id="KW-1185">Reference proteome</keyword>
<dbReference type="PROSITE" id="PS50297">
    <property type="entry name" value="ANK_REP_REGION"/>
    <property type="match status" value="3"/>
</dbReference>
<dbReference type="InterPro" id="IPR036770">
    <property type="entry name" value="Ankyrin_rpt-contain_sf"/>
</dbReference>